<evidence type="ECO:0000256" key="1">
    <source>
        <dbReference type="SAM" id="MobiDB-lite"/>
    </source>
</evidence>
<reference evidence="2" key="1">
    <citation type="submission" date="2018-02" db="EMBL/GenBank/DDBJ databases">
        <title>Rhizophora mucronata_Transcriptome.</title>
        <authorList>
            <person name="Meera S.P."/>
            <person name="Sreeshan A."/>
            <person name="Augustine A."/>
        </authorList>
    </citation>
    <scope>NUCLEOTIDE SEQUENCE</scope>
    <source>
        <tissue evidence="2">Leaf</tissue>
    </source>
</reference>
<name>A0A2P2MAA8_RHIMU</name>
<dbReference type="EMBL" id="GGEC01046671">
    <property type="protein sequence ID" value="MBX27155.1"/>
    <property type="molecule type" value="Transcribed_RNA"/>
</dbReference>
<evidence type="ECO:0000313" key="2">
    <source>
        <dbReference type="EMBL" id="MBX27155.1"/>
    </source>
</evidence>
<organism evidence="2">
    <name type="scientific">Rhizophora mucronata</name>
    <name type="common">Asiatic mangrove</name>
    <dbReference type="NCBI Taxonomy" id="61149"/>
    <lineage>
        <taxon>Eukaryota</taxon>
        <taxon>Viridiplantae</taxon>
        <taxon>Streptophyta</taxon>
        <taxon>Embryophyta</taxon>
        <taxon>Tracheophyta</taxon>
        <taxon>Spermatophyta</taxon>
        <taxon>Magnoliopsida</taxon>
        <taxon>eudicotyledons</taxon>
        <taxon>Gunneridae</taxon>
        <taxon>Pentapetalae</taxon>
        <taxon>rosids</taxon>
        <taxon>fabids</taxon>
        <taxon>Malpighiales</taxon>
        <taxon>Rhizophoraceae</taxon>
        <taxon>Rhizophora</taxon>
    </lineage>
</organism>
<dbReference type="AlphaFoldDB" id="A0A2P2MAA8"/>
<sequence length="29" mass="3309">MRKVRELIIANGKNKQLTSRPQRVAGSRT</sequence>
<protein>
    <submittedName>
        <fullName evidence="2">Uncharacterized protein</fullName>
    </submittedName>
</protein>
<proteinExistence type="predicted"/>
<feature type="region of interest" description="Disordered" evidence="1">
    <location>
        <begin position="9"/>
        <end position="29"/>
    </location>
</feature>
<accession>A0A2P2MAA8</accession>